<sequence>DGKDFTGRNIGFCLPAGETVTSISFGGRTKFSNIGEFIKFIYQYAFIIGSVIAVMVIIVAGVMYIFSGGNSDTVGQAKKKIYGAITGLVLMALSFTILKTINPYLVELRLPSIWAINTSGIAPVNCESLDQGPKKVTMIALAKNQSATTPPTDLASAKFFIPDSTTAENTPICGNDYYVDKTNGQTCGGTSCPQPNTVCYQGINDKNNSCKKGKIGGRIYGSGLTEQQAGDANFIVKAGVGLFTNFWAWIWIRDIELRVICNESDSIDDTDIEDSETKNKVDENKKIQEYSLSYTEQDVDKMIGECDEGKFVGFVIAVDLNLPNEPVANEQHLLGLDKNDQIVDLYTLPSSGGSWYETYLEQLVKTANLNTIKQYLIPKEKILKGFPLNIDVSNINNIELIKVLSNDKATQLLNNTYGKLWGIN</sequence>
<dbReference type="Proteomes" id="UP000229449">
    <property type="component" value="Unassembled WGS sequence"/>
</dbReference>
<feature type="non-terminal residue" evidence="2">
    <location>
        <position position="1"/>
    </location>
</feature>
<feature type="transmembrane region" description="Helical" evidence="1">
    <location>
        <begin position="40"/>
        <end position="66"/>
    </location>
</feature>
<organism evidence="2 3">
    <name type="scientific">Candidatus Magasanikbacteria bacterium CG_4_10_14_0_8_um_filter_32_14</name>
    <dbReference type="NCBI Taxonomy" id="1974640"/>
    <lineage>
        <taxon>Bacteria</taxon>
        <taxon>Candidatus Magasanikiibacteriota</taxon>
    </lineage>
</organism>
<gene>
    <name evidence="2" type="ORF">COY69_02095</name>
</gene>
<comment type="caution">
    <text evidence="2">The sequence shown here is derived from an EMBL/GenBank/DDBJ whole genome shotgun (WGS) entry which is preliminary data.</text>
</comment>
<name>A0A2M7RA25_9BACT</name>
<evidence type="ECO:0000313" key="2">
    <source>
        <dbReference type="EMBL" id="PIY93342.1"/>
    </source>
</evidence>
<dbReference type="EMBL" id="PFMA01000053">
    <property type="protein sequence ID" value="PIY93342.1"/>
    <property type="molecule type" value="Genomic_DNA"/>
</dbReference>
<accession>A0A2M7RA25</accession>
<reference evidence="3" key="1">
    <citation type="submission" date="2017-09" db="EMBL/GenBank/DDBJ databases">
        <title>Depth-based differentiation of microbial function through sediment-hosted aquifers and enrichment of novel symbionts in the deep terrestrial subsurface.</title>
        <authorList>
            <person name="Probst A.J."/>
            <person name="Ladd B."/>
            <person name="Jarett J.K."/>
            <person name="Geller-Mcgrath D.E."/>
            <person name="Sieber C.M.K."/>
            <person name="Emerson J.B."/>
            <person name="Anantharaman K."/>
            <person name="Thomas B.C."/>
            <person name="Malmstrom R."/>
            <person name="Stieglmeier M."/>
            <person name="Klingl A."/>
            <person name="Woyke T."/>
            <person name="Ryan C.M."/>
            <person name="Banfield J.F."/>
        </authorList>
    </citation>
    <scope>NUCLEOTIDE SEQUENCE [LARGE SCALE GENOMIC DNA]</scope>
</reference>
<feature type="transmembrane region" description="Helical" evidence="1">
    <location>
        <begin position="81"/>
        <end position="101"/>
    </location>
</feature>
<dbReference type="InterPro" id="IPR043993">
    <property type="entry name" value="T4SS_pilin"/>
</dbReference>
<evidence type="ECO:0000313" key="3">
    <source>
        <dbReference type="Proteomes" id="UP000229449"/>
    </source>
</evidence>
<keyword evidence="1" id="KW-1133">Transmembrane helix</keyword>
<protein>
    <submittedName>
        <fullName evidence="2">Uncharacterized protein</fullName>
    </submittedName>
</protein>
<keyword evidence="1" id="KW-0472">Membrane</keyword>
<dbReference type="Pfam" id="PF18895">
    <property type="entry name" value="T4SS_pilin"/>
    <property type="match status" value="1"/>
</dbReference>
<proteinExistence type="predicted"/>
<dbReference type="AlphaFoldDB" id="A0A2M7RA25"/>
<evidence type="ECO:0000256" key="1">
    <source>
        <dbReference type="SAM" id="Phobius"/>
    </source>
</evidence>
<keyword evidence="1" id="KW-0812">Transmembrane</keyword>